<dbReference type="Pfam" id="PF04151">
    <property type="entry name" value="PPC"/>
    <property type="match status" value="1"/>
</dbReference>
<sequence>MASGCAATNLSGNSDGLNYFYIYVPEGTEELVINTSGGTGNADLFYSPWNWAGPDHHNYRSTESGNNESVTVPYPPAGYNYISLSTDGEYSGVSLKATTR</sequence>
<dbReference type="Proteomes" id="UP000477543">
    <property type="component" value="Unassembled WGS sequence"/>
</dbReference>
<evidence type="ECO:0000313" key="2">
    <source>
        <dbReference type="EMBL" id="NAZ14889.1"/>
    </source>
</evidence>
<organism evidence="2 3">
    <name type="scientific">Glutamicibacter soli</name>
    <dbReference type="NCBI Taxonomy" id="453836"/>
    <lineage>
        <taxon>Bacteria</taxon>
        <taxon>Bacillati</taxon>
        <taxon>Actinomycetota</taxon>
        <taxon>Actinomycetes</taxon>
        <taxon>Micrococcales</taxon>
        <taxon>Micrococcaceae</taxon>
        <taxon>Glutamicibacter</taxon>
    </lineage>
</organism>
<gene>
    <name evidence="2" type="ORF">GT020_02265</name>
</gene>
<dbReference type="EMBL" id="WYDN01000002">
    <property type="protein sequence ID" value="NAZ14889.1"/>
    <property type="molecule type" value="Genomic_DNA"/>
</dbReference>
<protein>
    <recommendedName>
        <fullName evidence="1">Peptidase C-terminal archaeal/bacterial domain-containing protein</fullName>
    </recommendedName>
</protein>
<proteinExistence type="predicted"/>
<accession>A0A6L9G118</accession>
<comment type="caution">
    <text evidence="2">The sequence shown here is derived from an EMBL/GenBank/DDBJ whole genome shotgun (WGS) entry which is preliminary data.</text>
</comment>
<dbReference type="AlphaFoldDB" id="A0A6L9G118"/>
<name>A0A6L9G118_9MICC</name>
<dbReference type="InterPro" id="IPR007280">
    <property type="entry name" value="Peptidase_C_arc/bac"/>
</dbReference>
<dbReference type="Gene3D" id="2.60.120.380">
    <property type="match status" value="1"/>
</dbReference>
<reference evidence="2 3" key="1">
    <citation type="submission" date="2020-01" db="EMBL/GenBank/DDBJ databases">
        <title>Glutamicibacter soli M275.</title>
        <authorList>
            <person name="Meng X."/>
        </authorList>
    </citation>
    <scope>NUCLEOTIDE SEQUENCE [LARGE SCALE GENOMIC DNA]</scope>
    <source>
        <strain evidence="2 3">M275</strain>
    </source>
</reference>
<feature type="domain" description="Peptidase C-terminal archaeal/bacterial" evidence="1">
    <location>
        <begin position="18"/>
        <end position="85"/>
    </location>
</feature>
<evidence type="ECO:0000259" key="1">
    <source>
        <dbReference type="Pfam" id="PF04151"/>
    </source>
</evidence>
<evidence type="ECO:0000313" key="3">
    <source>
        <dbReference type="Proteomes" id="UP000477543"/>
    </source>
</evidence>